<comment type="caution">
    <text evidence="2">The sequence shown here is derived from an EMBL/GenBank/DDBJ whole genome shotgun (WGS) entry which is preliminary data.</text>
</comment>
<dbReference type="RefSeq" id="WP_146398056.1">
    <property type="nucleotide sequence ID" value="NZ_SJPJ01000001.1"/>
</dbReference>
<gene>
    <name evidence="2" type="ORF">CA13_33430</name>
</gene>
<feature type="transmembrane region" description="Helical" evidence="1">
    <location>
        <begin position="176"/>
        <end position="195"/>
    </location>
</feature>
<proteinExistence type="predicted"/>
<name>A0A5C5Z3H2_9BACT</name>
<dbReference type="Proteomes" id="UP000315010">
    <property type="component" value="Unassembled WGS sequence"/>
</dbReference>
<feature type="transmembrane region" description="Helical" evidence="1">
    <location>
        <begin position="33"/>
        <end position="53"/>
    </location>
</feature>
<feature type="transmembrane region" description="Helical" evidence="1">
    <location>
        <begin position="6"/>
        <end position="21"/>
    </location>
</feature>
<feature type="transmembrane region" description="Helical" evidence="1">
    <location>
        <begin position="201"/>
        <end position="222"/>
    </location>
</feature>
<feature type="transmembrane region" description="Helical" evidence="1">
    <location>
        <begin position="103"/>
        <end position="122"/>
    </location>
</feature>
<keyword evidence="1" id="KW-0472">Membrane</keyword>
<feature type="transmembrane region" description="Helical" evidence="1">
    <location>
        <begin position="142"/>
        <end position="164"/>
    </location>
</feature>
<keyword evidence="3" id="KW-1185">Reference proteome</keyword>
<dbReference type="AlphaFoldDB" id="A0A5C5Z3H2"/>
<evidence type="ECO:0000313" key="3">
    <source>
        <dbReference type="Proteomes" id="UP000315010"/>
    </source>
</evidence>
<organism evidence="2 3">
    <name type="scientific">Novipirellula herctigrandis</name>
    <dbReference type="NCBI Taxonomy" id="2527986"/>
    <lineage>
        <taxon>Bacteria</taxon>
        <taxon>Pseudomonadati</taxon>
        <taxon>Planctomycetota</taxon>
        <taxon>Planctomycetia</taxon>
        <taxon>Pirellulales</taxon>
        <taxon>Pirellulaceae</taxon>
        <taxon>Novipirellula</taxon>
    </lineage>
</organism>
<feature type="transmembrane region" description="Helical" evidence="1">
    <location>
        <begin position="229"/>
        <end position="249"/>
    </location>
</feature>
<evidence type="ECO:0000256" key="1">
    <source>
        <dbReference type="SAM" id="Phobius"/>
    </source>
</evidence>
<keyword evidence="1" id="KW-1133">Transmembrane helix</keyword>
<sequence>MTPALAPGFLATHLFVALNLNRTRSAALMTIRWPVALQLVTLFLVLHATLWFWSIDPTEPVPLRETDAALAFFSLGLATGYTLVAHVMIVYATWYGIKGWHGLLALLVILFGFLGPHAAGAHNVFDSLMQHGTKRLYWFDELLFQWTLTFAIAISLRPLVNGFLVQSKHRRQIELVDLFWVTLGIAMACFGWQRLSLQPPSHWGVIVAFSQSLTAASMVLVFTWQRKRLAIILLAITLGVWMFAASTVAPANVFPDPFSPSPGGQMGGGGMM</sequence>
<reference evidence="2 3" key="1">
    <citation type="submission" date="2019-02" db="EMBL/GenBank/DDBJ databases">
        <title>Deep-cultivation of Planctomycetes and their phenomic and genomic characterization uncovers novel biology.</title>
        <authorList>
            <person name="Wiegand S."/>
            <person name="Jogler M."/>
            <person name="Boedeker C."/>
            <person name="Pinto D."/>
            <person name="Vollmers J."/>
            <person name="Rivas-Marin E."/>
            <person name="Kohn T."/>
            <person name="Peeters S.H."/>
            <person name="Heuer A."/>
            <person name="Rast P."/>
            <person name="Oberbeckmann S."/>
            <person name="Bunk B."/>
            <person name="Jeske O."/>
            <person name="Meyerdierks A."/>
            <person name="Storesund J.E."/>
            <person name="Kallscheuer N."/>
            <person name="Luecker S."/>
            <person name="Lage O.M."/>
            <person name="Pohl T."/>
            <person name="Merkel B.J."/>
            <person name="Hornburger P."/>
            <person name="Mueller R.-W."/>
            <person name="Bruemmer F."/>
            <person name="Labrenz M."/>
            <person name="Spormann A.M."/>
            <person name="Op Den Camp H."/>
            <person name="Overmann J."/>
            <person name="Amann R."/>
            <person name="Jetten M.S.M."/>
            <person name="Mascher T."/>
            <person name="Medema M.H."/>
            <person name="Devos D.P."/>
            <person name="Kaster A.-K."/>
            <person name="Ovreas L."/>
            <person name="Rohde M."/>
            <person name="Galperin M.Y."/>
            <person name="Jogler C."/>
        </authorList>
    </citation>
    <scope>NUCLEOTIDE SEQUENCE [LARGE SCALE GENOMIC DNA]</scope>
    <source>
        <strain evidence="2 3">CA13</strain>
    </source>
</reference>
<accession>A0A5C5Z3H2</accession>
<evidence type="ECO:0000313" key="2">
    <source>
        <dbReference type="EMBL" id="TWT81888.1"/>
    </source>
</evidence>
<keyword evidence="1" id="KW-0812">Transmembrane</keyword>
<protein>
    <submittedName>
        <fullName evidence="2">Uncharacterized protein</fullName>
    </submittedName>
</protein>
<feature type="transmembrane region" description="Helical" evidence="1">
    <location>
        <begin position="68"/>
        <end position="91"/>
    </location>
</feature>
<dbReference type="EMBL" id="SJPJ01000001">
    <property type="protein sequence ID" value="TWT81888.1"/>
    <property type="molecule type" value="Genomic_DNA"/>
</dbReference>